<dbReference type="EMBL" id="BKCP01008237">
    <property type="protein sequence ID" value="GER48297.1"/>
    <property type="molecule type" value="Genomic_DNA"/>
</dbReference>
<gene>
    <name evidence="2" type="ORF">STAS_25467</name>
</gene>
<name>A0A5A7QV46_STRAF</name>
<feature type="region of interest" description="Disordered" evidence="1">
    <location>
        <begin position="1"/>
        <end position="67"/>
    </location>
</feature>
<accession>A0A5A7QV46</accession>
<feature type="region of interest" description="Disordered" evidence="1">
    <location>
        <begin position="90"/>
        <end position="114"/>
    </location>
</feature>
<reference evidence="3" key="1">
    <citation type="journal article" date="2019" name="Curr. Biol.">
        <title>Genome Sequence of Striga asiatica Provides Insight into the Evolution of Plant Parasitism.</title>
        <authorList>
            <person name="Yoshida S."/>
            <person name="Kim S."/>
            <person name="Wafula E.K."/>
            <person name="Tanskanen J."/>
            <person name="Kim Y.M."/>
            <person name="Honaas L."/>
            <person name="Yang Z."/>
            <person name="Spallek T."/>
            <person name="Conn C.E."/>
            <person name="Ichihashi Y."/>
            <person name="Cheong K."/>
            <person name="Cui S."/>
            <person name="Der J.P."/>
            <person name="Gundlach H."/>
            <person name="Jiao Y."/>
            <person name="Hori C."/>
            <person name="Ishida J.K."/>
            <person name="Kasahara H."/>
            <person name="Kiba T."/>
            <person name="Kim M.S."/>
            <person name="Koo N."/>
            <person name="Laohavisit A."/>
            <person name="Lee Y.H."/>
            <person name="Lumba S."/>
            <person name="McCourt P."/>
            <person name="Mortimer J.C."/>
            <person name="Mutuku J.M."/>
            <person name="Nomura T."/>
            <person name="Sasaki-Sekimoto Y."/>
            <person name="Seto Y."/>
            <person name="Wang Y."/>
            <person name="Wakatake T."/>
            <person name="Sakakibara H."/>
            <person name="Demura T."/>
            <person name="Yamaguchi S."/>
            <person name="Yoneyama K."/>
            <person name="Manabe R.I."/>
            <person name="Nelson D.C."/>
            <person name="Schulman A.H."/>
            <person name="Timko M.P."/>
            <person name="dePamphilis C.W."/>
            <person name="Choi D."/>
            <person name="Shirasu K."/>
        </authorList>
    </citation>
    <scope>NUCLEOTIDE SEQUENCE [LARGE SCALE GENOMIC DNA]</scope>
    <source>
        <strain evidence="3">cv. UVA1</strain>
    </source>
</reference>
<sequence>MRRKLRKREGGPTANHATQLSPSTIPAIVSYNGRFSVSGSNNARAPPAIPQAPNTTNGTRSPSTTINGANMAPIWAAWVADPNAAFLTTVGKSSTTKPDYTERPTEPLGPDAQRLPPEPIQQERGQQVSRHLGHRVEEHVEVEVRPKVHDVEAQPVVHDRAKEVDAHSQEEPGARHARTDHGEGDVIRHGPPVVPGDAPHDICRLDDFAPDEAPTGGLGDEREDGEEEGEGWEGGGDVEGPPGRSEEGGDSGEGGDPAREEVESRHSSEAALGGAHGLGGEDERAEADAAGTEAGEEAEDGVNGVVRGEGREASEDSIEEANNREGAFSTEFGVGKVAENSGA</sequence>
<evidence type="ECO:0000313" key="2">
    <source>
        <dbReference type="EMBL" id="GER48297.1"/>
    </source>
</evidence>
<organism evidence="2 3">
    <name type="scientific">Striga asiatica</name>
    <name type="common">Asiatic witchweed</name>
    <name type="synonym">Buchnera asiatica</name>
    <dbReference type="NCBI Taxonomy" id="4170"/>
    <lineage>
        <taxon>Eukaryota</taxon>
        <taxon>Viridiplantae</taxon>
        <taxon>Streptophyta</taxon>
        <taxon>Embryophyta</taxon>
        <taxon>Tracheophyta</taxon>
        <taxon>Spermatophyta</taxon>
        <taxon>Magnoliopsida</taxon>
        <taxon>eudicotyledons</taxon>
        <taxon>Gunneridae</taxon>
        <taxon>Pentapetalae</taxon>
        <taxon>asterids</taxon>
        <taxon>lamiids</taxon>
        <taxon>Lamiales</taxon>
        <taxon>Orobanchaceae</taxon>
        <taxon>Buchnereae</taxon>
        <taxon>Striga</taxon>
    </lineage>
</organism>
<dbReference type="AlphaFoldDB" id="A0A5A7QV46"/>
<protein>
    <submittedName>
        <fullName evidence="2">Uncharacterized protein</fullName>
    </submittedName>
</protein>
<keyword evidence="3" id="KW-1185">Reference proteome</keyword>
<comment type="caution">
    <text evidence="2">The sequence shown here is derived from an EMBL/GenBank/DDBJ whole genome shotgun (WGS) entry which is preliminary data.</text>
</comment>
<feature type="region of interest" description="Disordered" evidence="1">
    <location>
        <begin position="143"/>
        <end position="343"/>
    </location>
</feature>
<feature type="compositionally biased region" description="Polar residues" evidence="1">
    <location>
        <begin position="33"/>
        <end position="43"/>
    </location>
</feature>
<proteinExistence type="predicted"/>
<feature type="compositionally biased region" description="Basic and acidic residues" evidence="1">
    <location>
        <begin position="256"/>
        <end position="268"/>
    </location>
</feature>
<feature type="compositionally biased region" description="Basic and acidic residues" evidence="1">
    <location>
        <begin position="143"/>
        <end position="188"/>
    </location>
</feature>
<feature type="compositionally biased region" description="Polar residues" evidence="1">
    <location>
        <begin position="52"/>
        <end position="67"/>
    </location>
</feature>
<feature type="compositionally biased region" description="Polar residues" evidence="1">
    <location>
        <begin position="15"/>
        <end position="24"/>
    </location>
</feature>
<feature type="compositionally biased region" description="Acidic residues" evidence="1">
    <location>
        <begin position="221"/>
        <end position="231"/>
    </location>
</feature>
<feature type="compositionally biased region" description="Basic and acidic residues" evidence="1">
    <location>
        <begin position="198"/>
        <end position="207"/>
    </location>
</feature>
<evidence type="ECO:0000256" key="1">
    <source>
        <dbReference type="SAM" id="MobiDB-lite"/>
    </source>
</evidence>
<dbReference type="Proteomes" id="UP000325081">
    <property type="component" value="Unassembled WGS sequence"/>
</dbReference>
<evidence type="ECO:0000313" key="3">
    <source>
        <dbReference type="Proteomes" id="UP000325081"/>
    </source>
</evidence>